<reference evidence="1" key="1">
    <citation type="submission" date="2021-06" db="EMBL/GenBank/DDBJ databases">
        <title>Parelaphostrongylus tenuis whole genome reference sequence.</title>
        <authorList>
            <person name="Garwood T.J."/>
            <person name="Larsen P.A."/>
            <person name="Fountain-Jones N.M."/>
            <person name="Garbe J.R."/>
            <person name="Macchietto M.G."/>
            <person name="Kania S.A."/>
            <person name="Gerhold R.W."/>
            <person name="Richards J.E."/>
            <person name="Wolf T.M."/>
        </authorList>
    </citation>
    <scope>NUCLEOTIDE SEQUENCE</scope>
    <source>
        <strain evidence="1">MNPRO001-30</strain>
        <tissue evidence="1">Meninges</tissue>
    </source>
</reference>
<proteinExistence type="predicted"/>
<dbReference type="AlphaFoldDB" id="A0AAD5QW31"/>
<comment type="caution">
    <text evidence="1">The sequence shown here is derived from an EMBL/GenBank/DDBJ whole genome shotgun (WGS) entry which is preliminary data.</text>
</comment>
<accession>A0AAD5QW31</accession>
<sequence>MALLDQSMVRTGGQGSPNLPALRVVRDLVPDLEDSSTDLIHQHATASLAFILFFDDICDGKSELSGIFTLS</sequence>
<protein>
    <submittedName>
        <fullName evidence="1">Uncharacterized protein</fullName>
    </submittedName>
</protein>
<name>A0AAD5QW31_PARTN</name>
<dbReference type="Proteomes" id="UP001196413">
    <property type="component" value="Unassembled WGS sequence"/>
</dbReference>
<gene>
    <name evidence="1" type="ORF">KIN20_021301</name>
</gene>
<evidence type="ECO:0000313" key="1">
    <source>
        <dbReference type="EMBL" id="KAJ1361916.1"/>
    </source>
</evidence>
<evidence type="ECO:0000313" key="2">
    <source>
        <dbReference type="Proteomes" id="UP001196413"/>
    </source>
</evidence>
<organism evidence="1 2">
    <name type="scientific">Parelaphostrongylus tenuis</name>
    <name type="common">Meningeal worm</name>
    <dbReference type="NCBI Taxonomy" id="148309"/>
    <lineage>
        <taxon>Eukaryota</taxon>
        <taxon>Metazoa</taxon>
        <taxon>Ecdysozoa</taxon>
        <taxon>Nematoda</taxon>
        <taxon>Chromadorea</taxon>
        <taxon>Rhabditida</taxon>
        <taxon>Rhabditina</taxon>
        <taxon>Rhabditomorpha</taxon>
        <taxon>Strongyloidea</taxon>
        <taxon>Metastrongylidae</taxon>
        <taxon>Parelaphostrongylus</taxon>
    </lineage>
</organism>
<dbReference type="EMBL" id="JAHQIW010004308">
    <property type="protein sequence ID" value="KAJ1361916.1"/>
    <property type="molecule type" value="Genomic_DNA"/>
</dbReference>
<keyword evidence="2" id="KW-1185">Reference proteome</keyword>